<gene>
    <name evidence="1" type="ORF">IMSAGC001_00948</name>
</gene>
<proteinExistence type="predicted"/>
<evidence type="ECO:0000313" key="1">
    <source>
        <dbReference type="EMBL" id="GFH85544.1"/>
    </source>
</evidence>
<sequence length="92" mass="10205">MENFLYQQERKVSRNLMLKANRSIGLSSIFVPVSELKRGLVNEGTLCKSATVPAAVILCESAHYVTAPVGVGRRCEGGISQKTCRNRNKPYY</sequence>
<accession>A0A7I9ZZJ4</accession>
<dbReference type="AlphaFoldDB" id="A0A7I9ZZJ4"/>
<dbReference type="Proteomes" id="UP000491181">
    <property type="component" value="Unassembled WGS sequence"/>
</dbReference>
<organism evidence="1 2">
    <name type="scientific">Bacteroides acidifaciens</name>
    <dbReference type="NCBI Taxonomy" id="85831"/>
    <lineage>
        <taxon>Bacteria</taxon>
        <taxon>Pseudomonadati</taxon>
        <taxon>Bacteroidota</taxon>
        <taxon>Bacteroidia</taxon>
        <taxon>Bacteroidales</taxon>
        <taxon>Bacteroidaceae</taxon>
        <taxon>Bacteroides</taxon>
    </lineage>
</organism>
<comment type="caution">
    <text evidence="1">The sequence shown here is derived from an EMBL/GenBank/DDBJ whole genome shotgun (WGS) entry which is preliminary data.</text>
</comment>
<reference evidence="1 2" key="1">
    <citation type="journal article" date="2020" name="Microbiome">
        <title>Single-cell genomics of uncultured bacteria reveals dietary fiber responders in the mouse gut microbiota.</title>
        <authorList>
            <person name="Chijiiwa R."/>
            <person name="Hosokawa M."/>
            <person name="Kogawa M."/>
            <person name="Nishikawa Y."/>
            <person name="Ide K."/>
            <person name="Sakanashi C."/>
            <person name="Takahashi K."/>
            <person name="Takeyama H."/>
        </authorList>
    </citation>
    <scope>NUCLEOTIDE SEQUENCE [LARGE SCALE GENOMIC DNA]</scope>
    <source>
        <strain evidence="1">IMSAGC_001</strain>
    </source>
</reference>
<dbReference type="EMBL" id="BLLS01000013">
    <property type="protein sequence ID" value="GFH85544.1"/>
    <property type="molecule type" value="Genomic_DNA"/>
</dbReference>
<name>A0A7I9ZZJ4_9BACE</name>
<protein>
    <submittedName>
        <fullName evidence="1">Uncharacterized protein</fullName>
    </submittedName>
</protein>
<evidence type="ECO:0000313" key="2">
    <source>
        <dbReference type="Proteomes" id="UP000491181"/>
    </source>
</evidence>